<comment type="similarity">
    <text evidence="7">Belongs to the RnpA family.</text>
</comment>
<gene>
    <name evidence="7 9" type="primary">rnpA</name>
    <name evidence="9" type="ORF">CCAND38_310023</name>
</gene>
<name>A0A0B7I274_9FLAO</name>
<evidence type="ECO:0000256" key="4">
    <source>
        <dbReference type="ARBA" id="ARBA00022759"/>
    </source>
</evidence>
<keyword evidence="5 7" id="KW-0378">Hydrolase</keyword>
<dbReference type="GO" id="GO:0001682">
    <property type="term" value="P:tRNA 5'-leader removal"/>
    <property type="evidence" value="ECO:0007669"/>
    <property type="project" value="UniProtKB-UniRule"/>
</dbReference>
<evidence type="ECO:0000256" key="3">
    <source>
        <dbReference type="ARBA" id="ARBA00022722"/>
    </source>
</evidence>
<dbReference type="GO" id="GO:0000049">
    <property type="term" value="F:tRNA binding"/>
    <property type="evidence" value="ECO:0007669"/>
    <property type="project" value="UniProtKB-UniRule"/>
</dbReference>
<evidence type="ECO:0000256" key="6">
    <source>
        <dbReference type="ARBA" id="ARBA00022884"/>
    </source>
</evidence>
<organism evidence="9 10">
    <name type="scientific">Capnocytophaga canis</name>
    <dbReference type="NCBI Taxonomy" id="1848903"/>
    <lineage>
        <taxon>Bacteria</taxon>
        <taxon>Pseudomonadati</taxon>
        <taxon>Bacteroidota</taxon>
        <taxon>Flavobacteriia</taxon>
        <taxon>Flavobacteriales</taxon>
        <taxon>Flavobacteriaceae</taxon>
        <taxon>Capnocytophaga</taxon>
    </lineage>
</organism>
<dbReference type="PANTHER" id="PTHR33992">
    <property type="entry name" value="RIBONUCLEASE P PROTEIN COMPONENT"/>
    <property type="match status" value="1"/>
</dbReference>
<keyword evidence="4 7" id="KW-0255">Endonuclease</keyword>
<keyword evidence="3 7" id="KW-0540">Nuclease</keyword>
<evidence type="ECO:0000256" key="8">
    <source>
        <dbReference type="NCBIfam" id="TIGR00188"/>
    </source>
</evidence>
<comment type="subunit">
    <text evidence="7">Consists of a catalytic RNA component (M1 or rnpB) and a protein subunit.</text>
</comment>
<dbReference type="InterPro" id="IPR020568">
    <property type="entry name" value="Ribosomal_Su5_D2-typ_SF"/>
</dbReference>
<evidence type="ECO:0000313" key="9">
    <source>
        <dbReference type="EMBL" id="CEN46076.1"/>
    </source>
</evidence>
<evidence type="ECO:0000256" key="2">
    <source>
        <dbReference type="ARBA" id="ARBA00022694"/>
    </source>
</evidence>
<dbReference type="AlphaFoldDB" id="A0A0B7I274"/>
<dbReference type="Gene3D" id="3.30.230.10">
    <property type="match status" value="1"/>
</dbReference>
<evidence type="ECO:0000256" key="1">
    <source>
        <dbReference type="ARBA" id="ARBA00002663"/>
    </source>
</evidence>
<dbReference type="Proteomes" id="UP000045051">
    <property type="component" value="Unassembled WGS sequence"/>
</dbReference>
<accession>A0A0B7I274</accession>
<reference evidence="9 10" key="1">
    <citation type="submission" date="2015-01" db="EMBL/GenBank/DDBJ databases">
        <authorList>
            <person name="Xiang T."/>
            <person name="Song Y."/>
            <person name="Huang L."/>
            <person name="Wang B."/>
            <person name="Wu P."/>
        </authorList>
    </citation>
    <scope>NUCLEOTIDE SEQUENCE [LARGE SCALE GENOMIC DNA]</scope>
    <source>
        <strain evidence="9 10">CcD38</strain>
    </source>
</reference>
<evidence type="ECO:0000256" key="7">
    <source>
        <dbReference type="HAMAP-Rule" id="MF_00227"/>
    </source>
</evidence>
<sequence length="134" mass="16144">MNFCFSKEEKLCKLEHIQKLFSEGKSVQSFPLKFLYIPIEKRRESTQFQLLISVPKRNFKKAVDRNRIKRLIRESYRLQKHQLATFTNEKYALAFIFTSKDMPTYDLIFNKVNRCFEKFSQVLETQTKDCTLEK</sequence>
<dbReference type="InterPro" id="IPR014721">
    <property type="entry name" value="Ribsml_uS5_D2-typ_fold_subgr"/>
</dbReference>
<keyword evidence="2 7" id="KW-0819">tRNA processing</keyword>
<dbReference type="PROSITE" id="PS00648">
    <property type="entry name" value="RIBONUCLEASE_P"/>
    <property type="match status" value="1"/>
</dbReference>
<dbReference type="InterPro" id="IPR000100">
    <property type="entry name" value="RNase_P"/>
</dbReference>
<keyword evidence="6 7" id="KW-0694">RNA-binding</keyword>
<dbReference type="EC" id="3.1.26.5" evidence="7 8"/>
<protein>
    <recommendedName>
        <fullName evidence="7 8">Ribonuclease P protein component</fullName>
        <shortName evidence="7">RNase P protein</shortName>
        <shortName evidence="7">RNaseP protein</shortName>
        <ecNumber evidence="7 8">3.1.26.5</ecNumber>
    </recommendedName>
    <alternativeName>
        <fullName evidence="7">Protein C5</fullName>
    </alternativeName>
</protein>
<evidence type="ECO:0000256" key="5">
    <source>
        <dbReference type="ARBA" id="ARBA00022801"/>
    </source>
</evidence>
<dbReference type="GO" id="GO:0042781">
    <property type="term" value="F:3'-tRNA processing endoribonuclease activity"/>
    <property type="evidence" value="ECO:0007669"/>
    <property type="project" value="TreeGrafter"/>
</dbReference>
<dbReference type="GO" id="GO:0004526">
    <property type="term" value="F:ribonuclease P activity"/>
    <property type="evidence" value="ECO:0007669"/>
    <property type="project" value="UniProtKB-UniRule"/>
</dbReference>
<comment type="function">
    <text evidence="1 7">RNaseP catalyzes the removal of the 5'-leader sequence from pre-tRNA to produce the mature 5'-terminus. It can also cleave other RNA substrates such as 4.5S RNA. The protein component plays an auxiliary but essential role in vivo by binding to the 5'-leader sequence and broadening the substrate specificity of the ribozyme.</text>
</comment>
<dbReference type="GO" id="GO:0030677">
    <property type="term" value="C:ribonuclease P complex"/>
    <property type="evidence" value="ECO:0007669"/>
    <property type="project" value="TreeGrafter"/>
</dbReference>
<dbReference type="Pfam" id="PF00825">
    <property type="entry name" value="Ribonuclease_P"/>
    <property type="match status" value="1"/>
</dbReference>
<dbReference type="EMBL" id="CDOI01000142">
    <property type="protein sequence ID" value="CEN46076.1"/>
    <property type="molecule type" value="Genomic_DNA"/>
</dbReference>
<dbReference type="InterPro" id="IPR020539">
    <property type="entry name" value="RNase_P_CS"/>
</dbReference>
<dbReference type="PANTHER" id="PTHR33992:SF1">
    <property type="entry name" value="RIBONUCLEASE P PROTEIN COMPONENT"/>
    <property type="match status" value="1"/>
</dbReference>
<proteinExistence type="inferred from homology"/>
<dbReference type="NCBIfam" id="TIGR00188">
    <property type="entry name" value="rnpA"/>
    <property type="match status" value="1"/>
</dbReference>
<keyword evidence="10" id="KW-1185">Reference proteome</keyword>
<dbReference type="SUPFAM" id="SSF54211">
    <property type="entry name" value="Ribosomal protein S5 domain 2-like"/>
    <property type="match status" value="1"/>
</dbReference>
<dbReference type="HAMAP" id="MF_00227">
    <property type="entry name" value="RNase_P"/>
    <property type="match status" value="1"/>
</dbReference>
<comment type="catalytic activity">
    <reaction evidence="7">
        <text>Endonucleolytic cleavage of RNA, removing 5'-extranucleotides from tRNA precursor.</text>
        <dbReference type="EC" id="3.1.26.5"/>
    </reaction>
</comment>
<dbReference type="RefSeq" id="WP_042344214.1">
    <property type="nucleotide sequence ID" value="NZ_CDOI01000142.1"/>
</dbReference>
<evidence type="ECO:0000313" key="10">
    <source>
        <dbReference type="Proteomes" id="UP000045051"/>
    </source>
</evidence>